<dbReference type="Proteomes" id="UP000664859">
    <property type="component" value="Unassembled WGS sequence"/>
</dbReference>
<dbReference type="AlphaFoldDB" id="A0A836CD24"/>
<gene>
    <name evidence="1" type="ORF">JKP88DRAFT_245886</name>
</gene>
<protein>
    <submittedName>
        <fullName evidence="1">Uncharacterized protein</fullName>
    </submittedName>
</protein>
<keyword evidence="2" id="KW-1185">Reference proteome</keyword>
<sequence>MTALSCERFVYTRMGKGKGSKYGILTGKQLVAKRASAQKMPAAERIQLIAECKSTAAKCNVLIVTGPFLPENLKEKLFTLYSYANFVDAGGAYVMRTIIKNMETNSKIRGHSFHKKKVLFKLIECLRDSDGKCTCGRKDCDGTTMTFNGLDGIFADRQIDAIGYGDEAQVIEWVNKKHNTHIMARSNPICVLRLWDG</sequence>
<name>A0A836CD24_9STRA</name>
<reference evidence="1" key="1">
    <citation type="submission" date="2021-02" db="EMBL/GenBank/DDBJ databases">
        <title>First Annotated Genome of the Yellow-green Alga Tribonema minus.</title>
        <authorList>
            <person name="Mahan K.M."/>
        </authorList>
    </citation>
    <scope>NUCLEOTIDE SEQUENCE</scope>
    <source>
        <strain evidence="1">UTEX B ZZ1240</strain>
    </source>
</reference>
<evidence type="ECO:0000313" key="1">
    <source>
        <dbReference type="EMBL" id="KAG5181960.1"/>
    </source>
</evidence>
<organism evidence="1 2">
    <name type="scientific">Tribonema minus</name>
    <dbReference type="NCBI Taxonomy" id="303371"/>
    <lineage>
        <taxon>Eukaryota</taxon>
        <taxon>Sar</taxon>
        <taxon>Stramenopiles</taxon>
        <taxon>Ochrophyta</taxon>
        <taxon>PX clade</taxon>
        <taxon>Xanthophyceae</taxon>
        <taxon>Tribonematales</taxon>
        <taxon>Tribonemataceae</taxon>
        <taxon>Tribonema</taxon>
    </lineage>
</organism>
<evidence type="ECO:0000313" key="2">
    <source>
        <dbReference type="Proteomes" id="UP000664859"/>
    </source>
</evidence>
<accession>A0A836CD24</accession>
<comment type="caution">
    <text evidence="1">The sequence shown here is derived from an EMBL/GenBank/DDBJ whole genome shotgun (WGS) entry which is preliminary data.</text>
</comment>
<dbReference type="EMBL" id="JAFCMP010000279">
    <property type="protein sequence ID" value="KAG5181960.1"/>
    <property type="molecule type" value="Genomic_DNA"/>
</dbReference>
<proteinExistence type="predicted"/>